<comment type="caution">
    <text evidence="2">The sequence shown here is derived from an EMBL/GenBank/DDBJ whole genome shotgun (WGS) entry which is preliminary data.</text>
</comment>
<dbReference type="SUPFAM" id="SSF56399">
    <property type="entry name" value="ADP-ribosylation"/>
    <property type="match status" value="1"/>
</dbReference>
<dbReference type="SMART" id="SM00028">
    <property type="entry name" value="TPR"/>
    <property type="match status" value="4"/>
</dbReference>
<dbReference type="Gene3D" id="1.25.40.10">
    <property type="entry name" value="Tetratricopeptide repeat domain"/>
    <property type="match status" value="2"/>
</dbReference>
<dbReference type="AlphaFoldDB" id="A0A814J6X1"/>
<gene>
    <name evidence="2" type="ORF">VCS650_LOCUS16490</name>
</gene>
<keyword evidence="1" id="KW-0802">TPR repeat</keyword>
<accession>A0A814J6X1</accession>
<protein>
    <recommendedName>
        <fullName evidence="4">Tetratricopeptide repeat protein</fullName>
    </recommendedName>
</protein>
<dbReference type="SUPFAM" id="SSF48452">
    <property type="entry name" value="TPR-like"/>
    <property type="match status" value="1"/>
</dbReference>
<dbReference type="PROSITE" id="PS50293">
    <property type="entry name" value="TPR_REGION"/>
    <property type="match status" value="1"/>
</dbReference>
<dbReference type="OrthoDB" id="10011935at2759"/>
<evidence type="ECO:0000313" key="3">
    <source>
        <dbReference type="Proteomes" id="UP000663891"/>
    </source>
</evidence>
<dbReference type="Gene3D" id="3.90.176.10">
    <property type="entry name" value="Toxin ADP-ribosyltransferase, Chain A, domain 1"/>
    <property type="match status" value="1"/>
</dbReference>
<proteinExistence type="predicted"/>
<reference evidence="2" key="1">
    <citation type="submission" date="2021-02" db="EMBL/GenBank/DDBJ databases">
        <authorList>
            <person name="Nowell W R."/>
        </authorList>
    </citation>
    <scope>NUCLEOTIDE SEQUENCE</scope>
</reference>
<dbReference type="Proteomes" id="UP000663891">
    <property type="component" value="Unassembled WGS sequence"/>
</dbReference>
<feature type="repeat" description="TPR" evidence="1">
    <location>
        <begin position="516"/>
        <end position="549"/>
    </location>
</feature>
<dbReference type="InterPro" id="IPR019734">
    <property type="entry name" value="TPR_rpt"/>
</dbReference>
<name>A0A814J6X1_9BILA</name>
<evidence type="ECO:0000313" key="2">
    <source>
        <dbReference type="EMBL" id="CAF1034004.1"/>
    </source>
</evidence>
<evidence type="ECO:0008006" key="4">
    <source>
        <dbReference type="Google" id="ProtNLM"/>
    </source>
</evidence>
<dbReference type="EMBL" id="CAJNON010000148">
    <property type="protein sequence ID" value="CAF1034004.1"/>
    <property type="molecule type" value="Genomic_DNA"/>
</dbReference>
<dbReference type="PROSITE" id="PS50005">
    <property type="entry name" value="TPR"/>
    <property type="match status" value="2"/>
</dbReference>
<dbReference type="Pfam" id="PF13424">
    <property type="entry name" value="TPR_12"/>
    <property type="match status" value="1"/>
</dbReference>
<dbReference type="PROSITE" id="PS51996">
    <property type="entry name" value="TR_MART"/>
    <property type="match status" value="1"/>
</dbReference>
<feature type="repeat" description="TPR" evidence="1">
    <location>
        <begin position="554"/>
        <end position="587"/>
    </location>
</feature>
<sequence>MEDFHQNTETILKSNPEQTFIGIWFHDDNITDEQKNQMEIYLHQTFYYYRIFDNMEQFSSYMYKTQHVAKIFLIISISNLSLYPLVNLVQEYSIIEKAYTFLPIRTVKPLEIDTNNIDVLFEKISNNIKHFSKKTNINMEMNTKSQSLNISRINQVSTSSNKFMSKSNRITPIRHLAEESMEFLSFLTMVKILLDISYDNNDIEDMWRVYRILYMENSIELKNIKDLSKSYNSENAINYYTKSSCFFKIINQACRTENVQHICEFRVYISDLDKQLSARSIEQEKNGIKSSITKVYRGKVLSSSILQQLIDNEHGLISMNGFLSTTALSEIADIYSSIEGKIDEGYIRVRFILIIDTIEQPYAYIGDCSAVPAESEILFSLGTIWRIESIKPGEKFYEIELTSYNNLNSYLDTLLKNYKKKEYDLSLVGDILRELGNYEEAEWFYQKMFKQDDLSDESRVYLYYNMAMMRKELGCNSGAIQYFQEAARRLQSSITKSNGIRSSREIYICDKESILIAVYNNIGLVHEKNIGFNEAIKCYNQAIEIENGSKLEMATVYNNLGLIYCRYGNYQQARNYLTKAVELADETDSCWGELKQNLIYVENITNS</sequence>
<organism evidence="2 3">
    <name type="scientific">Adineta steineri</name>
    <dbReference type="NCBI Taxonomy" id="433720"/>
    <lineage>
        <taxon>Eukaryota</taxon>
        <taxon>Metazoa</taxon>
        <taxon>Spiralia</taxon>
        <taxon>Gnathifera</taxon>
        <taxon>Rotifera</taxon>
        <taxon>Eurotatoria</taxon>
        <taxon>Bdelloidea</taxon>
        <taxon>Adinetida</taxon>
        <taxon>Adinetidae</taxon>
        <taxon>Adineta</taxon>
    </lineage>
</organism>
<evidence type="ECO:0000256" key="1">
    <source>
        <dbReference type="PROSITE-ProRule" id="PRU00339"/>
    </source>
</evidence>
<dbReference type="InterPro" id="IPR011990">
    <property type="entry name" value="TPR-like_helical_dom_sf"/>
</dbReference>
<dbReference type="PANTHER" id="PTHR10098">
    <property type="entry name" value="RAPSYN-RELATED"/>
    <property type="match status" value="1"/>
</dbReference>